<evidence type="ECO:0000313" key="2">
    <source>
        <dbReference type="EMBL" id="AWR93437.1"/>
    </source>
</evidence>
<feature type="domain" description="NurA" evidence="1">
    <location>
        <begin position="49"/>
        <end position="303"/>
    </location>
</feature>
<organism evidence="2 3">
    <name type="scientific">Acidianus brierleyi</name>
    <dbReference type="NCBI Taxonomy" id="41673"/>
    <lineage>
        <taxon>Archaea</taxon>
        <taxon>Thermoproteota</taxon>
        <taxon>Thermoprotei</taxon>
        <taxon>Sulfolobales</taxon>
        <taxon>Sulfolobaceae</taxon>
        <taxon>Acidianus</taxon>
    </lineage>
</organism>
<evidence type="ECO:0000259" key="1">
    <source>
        <dbReference type="SMART" id="SM00933"/>
    </source>
</evidence>
<dbReference type="KEGG" id="abri:DFR85_01260"/>
<sequence length="330" mass="38154">MIDKAYKELAENYDNLKNQLKTFYKNIGKEVSNKVKEIWIPYTPKSSIKKYLAIDGGEFVKEMRVGTIFIVNAEAILSNGINSEPIDTYTKVGVFRPGNLAKERVSELMATVETKLALKNSDKSDFILMDGSFNKKLNKGKGIESNLEYSLDDINSLKFYDENEMYKSLIVEKQITISKLINELDKRVLWISKTSRSRDIFLQQLSDLVILETFTYETGYTLPVCKRINQDDLVTHPLVNLSDFNVCTSFIRLKNGKKILRLDIVSKDKIEEKYIQQIIDNLSPVSIKGYPYPLLKVHYDVKVNIKDRERITRMLGLSRSGVDWWPNQFF</sequence>
<dbReference type="AlphaFoldDB" id="A0A2U9IBN8"/>
<dbReference type="GeneID" id="36830742"/>
<dbReference type="InterPro" id="IPR018977">
    <property type="entry name" value="NurA_domain"/>
</dbReference>
<reference evidence="2 3" key="1">
    <citation type="submission" date="2018-05" db="EMBL/GenBank/DDBJ databases">
        <title>Complete Genome Sequences of Extremely Thermoacidophilic, Metal-Mobilizing Type-Strain Members of the Archaeal Family Sulfolobaceae: Acidianus brierleyi DSM-1651T, Acidianus sulfidivorans DSM-18786T, Metallosphaera hakonensis DSM-7519T, and Metallosphaera prunae DSM-10039T.</title>
        <authorList>
            <person name="Counts J.A."/>
            <person name="Kelly R.M."/>
        </authorList>
    </citation>
    <scope>NUCLEOTIDE SEQUENCE [LARGE SCALE GENOMIC DNA]</scope>
    <source>
        <strain evidence="2 3">DSM 1651</strain>
    </source>
</reference>
<name>A0A2U9IBN8_9CREN</name>
<protein>
    <recommendedName>
        <fullName evidence="1">NurA domain-containing protein</fullName>
    </recommendedName>
</protein>
<dbReference type="NCBIfam" id="NF041033">
    <property type="entry name" value="NurA_Sulf"/>
    <property type="match status" value="1"/>
</dbReference>
<keyword evidence="3" id="KW-1185">Reference proteome</keyword>
<dbReference type="Proteomes" id="UP000248044">
    <property type="component" value="Chromosome"/>
</dbReference>
<dbReference type="Pfam" id="PF09376">
    <property type="entry name" value="NurA"/>
    <property type="match status" value="1"/>
</dbReference>
<dbReference type="SMART" id="SM00933">
    <property type="entry name" value="NurA"/>
    <property type="match status" value="1"/>
</dbReference>
<evidence type="ECO:0000313" key="3">
    <source>
        <dbReference type="Proteomes" id="UP000248044"/>
    </source>
</evidence>
<dbReference type="OrthoDB" id="33831at2157"/>
<dbReference type="InterPro" id="IPR053461">
    <property type="entry name" value="DSB_repair_nuclease_NurA"/>
</dbReference>
<dbReference type="RefSeq" id="WP_110269321.1">
    <property type="nucleotide sequence ID" value="NZ_CP029289.2"/>
</dbReference>
<accession>A0A2U9IBN8</accession>
<gene>
    <name evidence="2" type="ORF">DFR85_01260</name>
</gene>
<proteinExistence type="predicted"/>
<dbReference type="EMBL" id="CP029289">
    <property type="protein sequence ID" value="AWR93437.1"/>
    <property type="molecule type" value="Genomic_DNA"/>
</dbReference>